<evidence type="ECO:0000313" key="3">
    <source>
        <dbReference type="Proteomes" id="UP000000485"/>
    </source>
</evidence>
<evidence type="ECO:0000313" key="2">
    <source>
        <dbReference type="EMBL" id="AEI12943.1"/>
    </source>
</evidence>
<evidence type="ECO:0000256" key="1">
    <source>
        <dbReference type="SAM" id="MobiDB-lite"/>
    </source>
</evidence>
<reference evidence="3" key="1">
    <citation type="submission" date="2011-04" db="EMBL/GenBank/DDBJ databases">
        <title>Complete sequence of Cellvibrio gilvus ATCC 13127.</title>
        <authorList>
            <person name="Lucas S."/>
            <person name="Han J."/>
            <person name="Lapidus A."/>
            <person name="Cheng J.-F."/>
            <person name="Goodwin L."/>
            <person name="Pitluck S."/>
            <person name="Peters L."/>
            <person name="Munk A."/>
            <person name="Detter J.C."/>
            <person name="Han C."/>
            <person name="Tapia R."/>
            <person name="Land M."/>
            <person name="Hauser L."/>
            <person name="Kyrpides N."/>
            <person name="Ivanova N."/>
            <person name="Ovchinnikova G."/>
            <person name="Pagani I."/>
            <person name="Mead D."/>
            <person name="Brumm P."/>
            <person name="Woyke T."/>
        </authorList>
    </citation>
    <scope>NUCLEOTIDE SEQUENCE [LARGE SCALE GENOMIC DNA]</scope>
    <source>
        <strain evidence="3">ATCC 13127 / NRRL B-14078</strain>
    </source>
</reference>
<feature type="compositionally biased region" description="Acidic residues" evidence="1">
    <location>
        <begin position="271"/>
        <end position="281"/>
    </location>
</feature>
<keyword evidence="3" id="KW-1185">Reference proteome</keyword>
<protein>
    <submittedName>
        <fullName evidence="2">Hydrolase of the alpha/beta superfamily-like protein</fullName>
    </submittedName>
</protein>
<dbReference type="RefSeq" id="WP_013884461.1">
    <property type="nucleotide sequence ID" value="NC_015671.1"/>
</dbReference>
<gene>
    <name evidence="2" type="ordered locus">Celgi_2444</name>
</gene>
<feature type="region of interest" description="Disordered" evidence="1">
    <location>
        <begin position="249"/>
        <end position="295"/>
    </location>
</feature>
<dbReference type="AlphaFoldDB" id="F8A1Z9"/>
<proteinExistence type="predicted"/>
<accession>F8A1Z9</accession>
<dbReference type="Proteomes" id="UP000000485">
    <property type="component" value="Chromosome"/>
</dbReference>
<name>F8A1Z9_CELGA</name>
<keyword evidence="2" id="KW-0378">Hydrolase</keyword>
<dbReference type="SUPFAM" id="SSF53474">
    <property type="entry name" value="alpha/beta-Hydrolases"/>
    <property type="match status" value="1"/>
</dbReference>
<dbReference type="HOGENOM" id="CLU_065354_0_0_11"/>
<dbReference type="InterPro" id="IPR029058">
    <property type="entry name" value="AB_hydrolase_fold"/>
</dbReference>
<organism evidence="2 3">
    <name type="scientific">Cellulomonas gilvus (strain ATCC 13127 / NRRL B-14078)</name>
    <name type="common">Cellvibrio gilvus</name>
    <dbReference type="NCBI Taxonomy" id="593907"/>
    <lineage>
        <taxon>Bacteria</taxon>
        <taxon>Bacillati</taxon>
        <taxon>Actinomycetota</taxon>
        <taxon>Actinomycetes</taxon>
        <taxon>Micrococcales</taxon>
        <taxon>Cellulomonadaceae</taxon>
        <taxon>Cellulomonas</taxon>
    </lineage>
</organism>
<dbReference type="KEGG" id="cga:Celgi_2444"/>
<dbReference type="Gene3D" id="3.40.50.1820">
    <property type="entry name" value="alpha/beta hydrolase"/>
    <property type="match status" value="1"/>
</dbReference>
<sequence length="295" mass="31414">MTTTTDPADAGTWAQAAPIRSLTVLPAHREDVELHTADGLRLVGELARPLAPGGGPATPAATLVTLHPLPTHGGYMDSHVLRKASWRLPALADLAVLRFNTRGTSSPRGTSEGAFDEGRGERFDVAAAIEYAEFHDLPHRWLVGWSFGTELALMHGHDPAVEGAILLSPPLHRATDADLDAWAAFGRPLVVLVPELDDYLRPDEARARFARVPQAEVIGVEGAKHLWVGEPAVRRVLDEVVAHVLPGRAPLPTTWSGPAETAHVAPAAPDGTDDPADDEPADETRSATPAPEEDA</sequence>
<dbReference type="STRING" id="593907.Celgi_2444"/>
<dbReference type="GO" id="GO:0016787">
    <property type="term" value="F:hydrolase activity"/>
    <property type="evidence" value="ECO:0007669"/>
    <property type="project" value="UniProtKB-KW"/>
</dbReference>
<dbReference type="EMBL" id="CP002665">
    <property type="protein sequence ID" value="AEI12943.1"/>
    <property type="molecule type" value="Genomic_DNA"/>
</dbReference>
<dbReference type="eggNOG" id="COG2945">
    <property type="taxonomic scope" value="Bacteria"/>
</dbReference>